<proteinExistence type="predicted"/>
<dbReference type="Pfam" id="PF13520">
    <property type="entry name" value="AA_permease_2"/>
    <property type="match status" value="1"/>
</dbReference>
<keyword evidence="5 6" id="KW-0472">Membrane</keyword>
<evidence type="ECO:0000256" key="1">
    <source>
        <dbReference type="ARBA" id="ARBA00004141"/>
    </source>
</evidence>
<dbReference type="GO" id="GO:0016020">
    <property type="term" value="C:membrane"/>
    <property type="evidence" value="ECO:0007669"/>
    <property type="project" value="UniProtKB-SubCell"/>
</dbReference>
<gene>
    <name evidence="7" type="ORF">TCE0_015f02031</name>
</gene>
<evidence type="ECO:0000313" key="7">
    <source>
        <dbReference type="EMBL" id="GAM34445.1"/>
    </source>
</evidence>
<feature type="transmembrane region" description="Helical" evidence="6">
    <location>
        <begin position="47"/>
        <end position="72"/>
    </location>
</feature>
<dbReference type="Proteomes" id="UP000053095">
    <property type="component" value="Unassembled WGS sequence"/>
</dbReference>
<feature type="transmembrane region" description="Helical" evidence="6">
    <location>
        <begin position="188"/>
        <end position="211"/>
    </location>
</feature>
<evidence type="ECO:0000256" key="3">
    <source>
        <dbReference type="ARBA" id="ARBA00022692"/>
    </source>
</evidence>
<reference evidence="8" key="1">
    <citation type="journal article" date="2015" name="Genome Announc.">
        <title>Draft genome sequence of Talaromyces cellulolyticus strain Y-94, a source of lignocellulosic biomass-degrading enzymes.</title>
        <authorList>
            <person name="Fujii T."/>
            <person name="Koike H."/>
            <person name="Sawayama S."/>
            <person name="Yano S."/>
            <person name="Inoue H."/>
        </authorList>
    </citation>
    <scope>NUCLEOTIDE SEQUENCE [LARGE SCALE GENOMIC DNA]</scope>
    <source>
        <strain evidence="8">Y-94</strain>
    </source>
</reference>
<accession>A0A6V8H340</accession>
<evidence type="ECO:0000256" key="6">
    <source>
        <dbReference type="SAM" id="Phobius"/>
    </source>
</evidence>
<protein>
    <submittedName>
        <fullName evidence="7">Uncharacterized protein</fullName>
    </submittedName>
</protein>
<feature type="transmembrane region" description="Helical" evidence="6">
    <location>
        <begin position="84"/>
        <end position="101"/>
    </location>
</feature>
<name>A0A6V8H340_TALPI</name>
<evidence type="ECO:0000256" key="2">
    <source>
        <dbReference type="ARBA" id="ARBA00022448"/>
    </source>
</evidence>
<feature type="transmembrane region" description="Helical" evidence="6">
    <location>
        <begin position="238"/>
        <end position="260"/>
    </location>
</feature>
<keyword evidence="3 6" id="KW-0812">Transmembrane</keyword>
<dbReference type="GO" id="GO:0022857">
    <property type="term" value="F:transmembrane transporter activity"/>
    <property type="evidence" value="ECO:0007669"/>
    <property type="project" value="InterPro"/>
</dbReference>
<keyword evidence="4 6" id="KW-1133">Transmembrane helix</keyword>
<evidence type="ECO:0000313" key="8">
    <source>
        <dbReference type="Proteomes" id="UP000053095"/>
    </source>
</evidence>
<dbReference type="PIRSF" id="PIRSF006060">
    <property type="entry name" value="AA_transporter"/>
    <property type="match status" value="1"/>
</dbReference>
<evidence type="ECO:0000256" key="5">
    <source>
        <dbReference type="ARBA" id="ARBA00023136"/>
    </source>
</evidence>
<comment type="subcellular location">
    <subcellularLocation>
        <location evidence="1">Membrane</location>
        <topology evidence="1">Multi-pass membrane protein</topology>
    </subcellularLocation>
</comment>
<dbReference type="PANTHER" id="PTHR45649">
    <property type="entry name" value="AMINO-ACID PERMEASE BAT1"/>
    <property type="match status" value="1"/>
</dbReference>
<dbReference type="InterPro" id="IPR002293">
    <property type="entry name" value="AA/rel_permease1"/>
</dbReference>
<dbReference type="Gene3D" id="1.20.1740.10">
    <property type="entry name" value="Amino acid/polyamine transporter I"/>
    <property type="match status" value="1"/>
</dbReference>
<keyword evidence="2" id="KW-0813">Transport</keyword>
<feature type="transmembrane region" description="Helical" evidence="6">
    <location>
        <begin position="315"/>
        <end position="335"/>
    </location>
</feature>
<comment type="caution">
    <text evidence="7">The sequence shown here is derived from an EMBL/GenBank/DDBJ whole genome shotgun (WGS) entry which is preliminary data.</text>
</comment>
<dbReference type="EMBL" id="DF933811">
    <property type="protein sequence ID" value="GAM34445.1"/>
    <property type="molecule type" value="Genomic_DNA"/>
</dbReference>
<keyword evidence="8" id="KW-1185">Reference proteome</keyword>
<organism evidence="7 8">
    <name type="scientific">Talaromyces pinophilus</name>
    <name type="common">Penicillium pinophilum</name>
    <dbReference type="NCBI Taxonomy" id="128442"/>
    <lineage>
        <taxon>Eukaryota</taxon>
        <taxon>Fungi</taxon>
        <taxon>Dikarya</taxon>
        <taxon>Ascomycota</taxon>
        <taxon>Pezizomycotina</taxon>
        <taxon>Eurotiomycetes</taxon>
        <taxon>Eurotiomycetidae</taxon>
        <taxon>Eurotiales</taxon>
        <taxon>Trichocomaceae</taxon>
        <taxon>Talaromyces</taxon>
        <taxon>Talaromyces sect. Talaromyces</taxon>
    </lineage>
</organism>
<feature type="transmembrane region" description="Helical" evidence="6">
    <location>
        <begin position="388"/>
        <end position="409"/>
    </location>
</feature>
<dbReference type="PANTHER" id="PTHR45649:SF27">
    <property type="entry name" value="CHOLINE TRANSPORTER (EUROFUNG)"/>
    <property type="match status" value="1"/>
</dbReference>
<sequence length="451" mass="49166">MYCFVAASIAELASAMPSSAGVYQWSAVVSGTRYGSMVSFYAGWWNTLAWVFATISSGSVVAQQVVQMYALFHPAYTFQRWHVFVTYIVVTWLCCFLVAFANRALPWVNHIGLFLIIAGVFVSILVCAIMPSHHGSNDFVWRDWHNETGYSSNGLVFAMGMLNGAYAMDCVSHLAEEIPRPNVNVPKAIAAQIVIGLLSTFLYLLALLYSISDINTVVESSFNFPLAQIYLQATGSRAGALGLLIVIFLPSLCACIAAYITAGRVLWTLGRDGATPFSKVVGKIDIRHKNPMNSTLICGVTGTAFGGIYMGSETAFNAFVSSFVILMSLSYIATLGPHLFQRRHSVVRGPFWLKGAAGYIVGGISCAYLVACIVIFCFPYTIPTSAISMNYTSVITGGVTALVTAWWFWKRRTEYVGPQMVVMASAVTYNRPRSADIEARDGLDNGGIVKR</sequence>
<feature type="transmembrane region" description="Helical" evidence="6">
    <location>
        <begin position="107"/>
        <end position="129"/>
    </location>
</feature>
<evidence type="ECO:0000256" key="4">
    <source>
        <dbReference type="ARBA" id="ARBA00022989"/>
    </source>
</evidence>
<feature type="transmembrane region" description="Helical" evidence="6">
    <location>
        <begin position="356"/>
        <end position="382"/>
    </location>
</feature>
<dbReference type="AlphaFoldDB" id="A0A6V8H340"/>